<sequence length="419" mass="46639">MTAKVFEAALGIGAPWSVGAVEFDEATKVLTVPVDFKPGTRFKVSGQEELHPVHDTVVKTYRHLNFFQHECYLKVRTPRVKLGGGSVRLVEPDFAGRLSGFTLLFEALVLMLSQQMPFAAVARIVGESAYRCMQVCNRYVEMALEQADFSDVTSLAIDETSRARGHDYVTLAADAQARRVIFVTEGRDAKAVKALAADLAAHGCPPGQITSVSIDMSPAFIKGVSDQLPNAQITFDKFHVVGHANAAVDKTRRIEQRTEKSLKGMRWTLLKDVFSLKPTAGAALHGLITAPKLTRTARAWLYKEQLREALDRKQINVMRQMLKHWCVCVMRSKVEAMKEVAALVRRHMDGIVAWAQTRQTNGFLEAINGLFQSAKRRARGFQTPVHHQDRHLPDCRQAGLPNVQPACPATHLKFKRAVF</sequence>
<dbReference type="HOGENOM" id="CLU_041900_0_1_6"/>
<evidence type="ECO:0000313" key="4">
    <source>
        <dbReference type="Proteomes" id="UP000006735"/>
    </source>
</evidence>
<dbReference type="InterPro" id="IPR002560">
    <property type="entry name" value="Transposase_DDE"/>
</dbReference>
<dbReference type="KEGG" id="xoo:XOO1777"/>
<keyword evidence="4" id="KW-1185">Reference proteome</keyword>
<accession>Q5H1Z0</accession>
<evidence type="ECO:0000313" key="3">
    <source>
        <dbReference type="EMBL" id="AAW75031.1"/>
    </source>
</evidence>
<dbReference type="PANTHER" id="PTHR33498">
    <property type="entry name" value="TRANSPOSASE FOR INSERTION SEQUENCE ELEMENT IS1557"/>
    <property type="match status" value="1"/>
</dbReference>
<dbReference type="PANTHER" id="PTHR33498:SF1">
    <property type="entry name" value="TRANSPOSASE FOR INSERTION SEQUENCE ELEMENT IS1557"/>
    <property type="match status" value="1"/>
</dbReference>
<dbReference type="AlphaFoldDB" id="Q5H1Z0"/>
<evidence type="ECO:0000259" key="2">
    <source>
        <dbReference type="Pfam" id="PF13542"/>
    </source>
</evidence>
<dbReference type="Pfam" id="PF01610">
    <property type="entry name" value="DDE_Tnp_ISL3"/>
    <property type="match status" value="1"/>
</dbReference>
<dbReference type="PATRIC" id="fig|291331.8.peg.1976"/>
<name>Q5H1Z0_XANOR</name>
<protein>
    <submittedName>
        <fullName evidence="3">Transposase</fullName>
    </submittedName>
</protein>
<evidence type="ECO:0000259" key="1">
    <source>
        <dbReference type="Pfam" id="PF01610"/>
    </source>
</evidence>
<proteinExistence type="predicted"/>
<organism evidence="3 4">
    <name type="scientific">Xanthomonas oryzae pv. oryzae (strain KACC10331 / KXO85)</name>
    <dbReference type="NCBI Taxonomy" id="291331"/>
    <lineage>
        <taxon>Bacteria</taxon>
        <taxon>Pseudomonadati</taxon>
        <taxon>Pseudomonadota</taxon>
        <taxon>Gammaproteobacteria</taxon>
        <taxon>Lysobacterales</taxon>
        <taxon>Lysobacteraceae</taxon>
        <taxon>Xanthomonas</taxon>
    </lineage>
</organism>
<gene>
    <name evidence="3" type="ordered locus">XOO1777</name>
</gene>
<dbReference type="Proteomes" id="UP000006735">
    <property type="component" value="Chromosome"/>
</dbReference>
<dbReference type="InterPro" id="IPR032877">
    <property type="entry name" value="Transposase_HTH"/>
</dbReference>
<reference evidence="3 4" key="1">
    <citation type="journal article" date="2005" name="Nucleic Acids Res.">
        <title>The genome sequence of Xanthomonas oryzae pathovar oryzae KACC10331, the bacterial blight pathogen of rice.</title>
        <authorList>
            <person name="Lee B.M."/>
            <person name="Park Y.J."/>
            <person name="Park D.S."/>
            <person name="Kang H.W."/>
            <person name="Kim J.G."/>
            <person name="Song E.S."/>
            <person name="Park I.C."/>
            <person name="Yoon U.H."/>
            <person name="Hahn J.H."/>
            <person name="Koo B.S."/>
            <person name="Lee G.B."/>
            <person name="Kim H."/>
            <person name="Park H.S."/>
            <person name="Yoon K.O."/>
            <person name="Kim J.H."/>
            <person name="Jung C.H."/>
            <person name="Koh N.H."/>
            <person name="Seo J.S."/>
            <person name="Go S.J."/>
        </authorList>
    </citation>
    <scope>NUCLEOTIDE SEQUENCE [LARGE SCALE GENOMIC DNA]</scope>
    <source>
        <strain evidence="4">KACC10331 / KXO85</strain>
    </source>
</reference>
<dbReference type="Pfam" id="PF13542">
    <property type="entry name" value="HTH_Tnp_ISL3"/>
    <property type="match status" value="1"/>
</dbReference>
<feature type="domain" description="Transposase IS204/IS1001/IS1096/IS1165 DDE" evidence="1">
    <location>
        <begin position="155"/>
        <end position="384"/>
    </location>
</feature>
<feature type="domain" description="Transposase IS204/IS1001/IS1096/IS1165 helix-turn-helix" evidence="2">
    <location>
        <begin position="92"/>
        <end position="140"/>
    </location>
</feature>
<dbReference type="STRING" id="291331.XOO1777"/>
<dbReference type="EMBL" id="AE013598">
    <property type="protein sequence ID" value="AAW75031.1"/>
    <property type="molecule type" value="Genomic_DNA"/>
</dbReference>
<dbReference type="InterPro" id="IPR047951">
    <property type="entry name" value="Transpos_ISL3"/>
</dbReference>
<dbReference type="NCBIfam" id="NF033550">
    <property type="entry name" value="transpos_ISL3"/>
    <property type="match status" value="1"/>
</dbReference>